<protein>
    <submittedName>
        <fullName evidence="1">Uncharacterized protein</fullName>
    </submittedName>
</protein>
<name>A0A3A9ZXP6_9ACTN</name>
<gene>
    <name evidence="1" type="ORF">D7193_24850</name>
</gene>
<dbReference type="EMBL" id="RBAN01000004">
    <property type="protein sequence ID" value="RKN53021.1"/>
    <property type="molecule type" value="Genomic_DNA"/>
</dbReference>
<comment type="caution">
    <text evidence="1">The sequence shown here is derived from an EMBL/GenBank/DDBJ whole genome shotgun (WGS) entry which is preliminary data.</text>
</comment>
<keyword evidence="2" id="KW-1185">Reference proteome</keyword>
<dbReference type="AlphaFoldDB" id="A0A3A9ZXP6"/>
<proteinExistence type="predicted"/>
<dbReference type="OrthoDB" id="3360338at2"/>
<evidence type="ECO:0000313" key="1">
    <source>
        <dbReference type="EMBL" id="RKN53021.1"/>
    </source>
</evidence>
<organism evidence="1 2">
    <name type="scientific">Micromonospora costi</name>
    <dbReference type="NCBI Taxonomy" id="1530042"/>
    <lineage>
        <taxon>Bacteria</taxon>
        <taxon>Bacillati</taxon>
        <taxon>Actinomycetota</taxon>
        <taxon>Actinomycetes</taxon>
        <taxon>Micromonosporales</taxon>
        <taxon>Micromonosporaceae</taxon>
        <taxon>Micromonospora</taxon>
    </lineage>
</organism>
<accession>A0A3A9ZXP6</accession>
<reference evidence="1 2" key="1">
    <citation type="journal article" date="2015" name="Int. J. Syst. Evol. Microbiol.">
        <title>Micromonospora costi sp. nov., isolated from a leaf of Costus speciosus.</title>
        <authorList>
            <person name="Thawai C."/>
        </authorList>
    </citation>
    <scope>NUCLEOTIDE SEQUENCE [LARGE SCALE GENOMIC DNA]</scope>
    <source>
        <strain evidence="1 2">CS1-12</strain>
    </source>
</reference>
<dbReference type="RefSeq" id="WP_120781943.1">
    <property type="nucleotide sequence ID" value="NZ_JBHLUP010000002.1"/>
</dbReference>
<sequence length="238" mass="26408">MDWLRRLLGGGGRVHLDPQRQQALLRDVQHRYGAATRVRFPEQVDAVTSTLDGDDGLVVAARILCQVADEAHADLQAQAHDIHVRTGRRLLVHRRNYRPLWREAGPALRWPLFALPSGFHPYVQVAAAVTVAGSQASRLDRVTDPNPLLVHLFEVLDLTTAGWEYGRVRVDTDAAALADRMITTAGQVLAAMDDPPRLPPAMRELMRRNNTLDVHDPSGPRVVGGFNLGARLREQLLV</sequence>
<evidence type="ECO:0000313" key="2">
    <source>
        <dbReference type="Proteomes" id="UP000279968"/>
    </source>
</evidence>
<dbReference type="Proteomes" id="UP000279968">
    <property type="component" value="Unassembled WGS sequence"/>
</dbReference>